<evidence type="ECO:0000259" key="2">
    <source>
        <dbReference type="Pfam" id="PF05378"/>
    </source>
</evidence>
<dbReference type="Pfam" id="PF05378">
    <property type="entry name" value="Hydant_A_N"/>
    <property type="match status" value="1"/>
</dbReference>
<evidence type="ECO:0000259" key="1">
    <source>
        <dbReference type="Pfam" id="PF01968"/>
    </source>
</evidence>
<dbReference type="GO" id="GO:0005829">
    <property type="term" value="C:cytosol"/>
    <property type="evidence" value="ECO:0007669"/>
    <property type="project" value="TreeGrafter"/>
</dbReference>
<feature type="domain" description="Hydantoinase/oxoprolinase N-terminal" evidence="2">
    <location>
        <begin position="9"/>
        <end position="182"/>
    </location>
</feature>
<dbReference type="EMBL" id="UINC01083323">
    <property type="protein sequence ID" value="SVC28921.1"/>
    <property type="molecule type" value="Genomic_DNA"/>
</dbReference>
<dbReference type="InterPro" id="IPR043129">
    <property type="entry name" value="ATPase_NBD"/>
</dbReference>
<reference evidence="3" key="1">
    <citation type="submission" date="2018-05" db="EMBL/GenBank/DDBJ databases">
        <authorList>
            <person name="Lanie J.A."/>
            <person name="Ng W.-L."/>
            <person name="Kazmierczak K.M."/>
            <person name="Andrzejewski T.M."/>
            <person name="Davidsen T.M."/>
            <person name="Wayne K.J."/>
            <person name="Tettelin H."/>
            <person name="Glass J.I."/>
            <person name="Rusch D."/>
            <person name="Podicherti R."/>
            <person name="Tsui H.-C.T."/>
            <person name="Winkler M.E."/>
        </authorList>
    </citation>
    <scope>NUCLEOTIDE SEQUENCE</scope>
</reference>
<name>A0A382L206_9ZZZZ</name>
<evidence type="ECO:0008006" key="4">
    <source>
        <dbReference type="Google" id="ProtNLM"/>
    </source>
</evidence>
<feature type="domain" description="Hydantoinase A/oxoprolinase" evidence="1">
    <location>
        <begin position="206"/>
        <end position="369"/>
    </location>
</feature>
<evidence type="ECO:0000313" key="3">
    <source>
        <dbReference type="EMBL" id="SVC28921.1"/>
    </source>
</evidence>
<proteinExistence type="predicted"/>
<dbReference type="PANTHER" id="PTHR11365">
    <property type="entry name" value="5-OXOPROLINASE RELATED"/>
    <property type="match status" value="1"/>
</dbReference>
<dbReference type="PANTHER" id="PTHR11365:SF23">
    <property type="entry name" value="HYPOTHETICAL 5-OXOPROLINASE (EUROFUNG)-RELATED"/>
    <property type="match status" value="1"/>
</dbReference>
<dbReference type="SUPFAM" id="SSF53067">
    <property type="entry name" value="Actin-like ATPase domain"/>
    <property type="match status" value="1"/>
</dbReference>
<organism evidence="3">
    <name type="scientific">marine metagenome</name>
    <dbReference type="NCBI Taxonomy" id="408172"/>
    <lineage>
        <taxon>unclassified sequences</taxon>
        <taxon>metagenomes</taxon>
        <taxon>ecological metagenomes</taxon>
    </lineage>
</organism>
<accession>A0A382L206</accession>
<dbReference type="InterPro" id="IPR045079">
    <property type="entry name" value="Oxoprolinase-like"/>
</dbReference>
<protein>
    <recommendedName>
        <fullName evidence="4">Hydantoinase/oxoprolinase N-terminal domain-containing protein</fullName>
    </recommendedName>
</protein>
<dbReference type="InterPro" id="IPR002821">
    <property type="entry name" value="Hydantoinase_A"/>
</dbReference>
<dbReference type="GO" id="GO:0017168">
    <property type="term" value="F:5-oxoprolinase (ATP-hydrolyzing) activity"/>
    <property type="evidence" value="ECO:0007669"/>
    <property type="project" value="TreeGrafter"/>
</dbReference>
<dbReference type="AlphaFoldDB" id="A0A382L206"/>
<dbReference type="Pfam" id="PF01968">
    <property type="entry name" value="Hydantoinase_A"/>
    <property type="match status" value="1"/>
</dbReference>
<dbReference type="InterPro" id="IPR008040">
    <property type="entry name" value="Hydant_A_N"/>
</dbReference>
<dbReference type="GO" id="GO:0006749">
    <property type="term" value="P:glutathione metabolic process"/>
    <property type="evidence" value="ECO:0007669"/>
    <property type="project" value="TreeGrafter"/>
</dbReference>
<sequence length="369" mass="40311">MPQNKHQVRLAVDVGGTFTDVVLETPTGLVTAKVRTNELRPEQGILSGVNLVLEEASIKPEQVDVFIHGTTLATNALIERKGAKTALITTKGFRDSIEIGYENRFDQYDLMIEKPEQLIPRELRFTVPERMDFSGQVLLELDSRVVLSLMTEIEKNDIESIAVGFLHSYANPAHEQAVRELLIDAGCKAEISLSSEVCPEVREYERLMTTACNAYIQPNIARYLKSLETELYKTGFRSPLFLMTSGGGMTTLELAIRFPIRLVESGPSGGAVLASRIATQLQEKNVVSFDMGGTTAKICLIDDYKPQTARNFEIARTARFQKGSGMPVRIPVVEMIEIGAGGGSIAHVDSIGRLNIGPESAGANPGPAC</sequence>
<gene>
    <name evidence="3" type="ORF">METZ01_LOCUS281775</name>
</gene>
<feature type="non-terminal residue" evidence="3">
    <location>
        <position position="369"/>
    </location>
</feature>